<feature type="compositionally biased region" description="Acidic residues" evidence="1">
    <location>
        <begin position="206"/>
        <end position="225"/>
    </location>
</feature>
<protein>
    <recommendedName>
        <fullName evidence="2">DUF4211 domain-containing protein</fullName>
    </recommendedName>
</protein>
<accession>A0A409WXS1</accession>
<name>A0A409WXS1_PSICY</name>
<dbReference type="Pfam" id="PF13926">
    <property type="entry name" value="DUF4211"/>
    <property type="match status" value="1"/>
</dbReference>
<dbReference type="FunCoup" id="A0A409WXS1">
    <property type="interactions" value="167"/>
</dbReference>
<dbReference type="EMBL" id="NHYD01003027">
    <property type="protein sequence ID" value="PPQ83330.1"/>
    <property type="molecule type" value="Genomic_DNA"/>
</dbReference>
<feature type="domain" description="DUF4211" evidence="2">
    <location>
        <begin position="252"/>
        <end position="384"/>
    </location>
</feature>
<dbReference type="STRING" id="93625.A0A409WXS1"/>
<evidence type="ECO:0000256" key="1">
    <source>
        <dbReference type="SAM" id="MobiDB-lite"/>
    </source>
</evidence>
<feature type="region of interest" description="Disordered" evidence="1">
    <location>
        <begin position="23"/>
        <end position="255"/>
    </location>
</feature>
<dbReference type="AlphaFoldDB" id="A0A409WXS1"/>
<reference evidence="3 4" key="1">
    <citation type="journal article" date="2018" name="Evol. Lett.">
        <title>Horizontal gene cluster transfer increased hallucinogenic mushroom diversity.</title>
        <authorList>
            <person name="Reynolds H.T."/>
            <person name="Vijayakumar V."/>
            <person name="Gluck-Thaler E."/>
            <person name="Korotkin H.B."/>
            <person name="Matheny P.B."/>
            <person name="Slot J.C."/>
        </authorList>
    </citation>
    <scope>NUCLEOTIDE SEQUENCE [LARGE SCALE GENOMIC DNA]</scope>
    <source>
        <strain evidence="3 4">2631</strain>
    </source>
</reference>
<sequence>MPPKYKAKDTKALRQTTLFCNPESSSVIQDKRPSLSKMTTRARGSHAKRKHAAATPGSSSDEISGIKLSPATQRIAIDTSSDEDETSNIPPASRVSLNKRKIRLSSPSEDKSQDEIDPVKKRLRKGPSPDNNLEQLADKIPTKRSGRLRRKVSPERASSSSDDLGQLAEEVEEERILDTRLRTRGKTTFQKNLEKLKKRKLKANDSAEEEEKEEEEEEEEEEEDWTSIPVKGSKPSAEYDEAVDSEQSESSFIVEDEESVQLPAEFSMETHEDLSHQFKKIFQFFVHIAIQPTKDRAHFMESRMKDEQYFSVPLQIARRKISGLRDSLVSSSVWRPTFTEHLKKYPGFELVALDFAIPSCDACHLGGRMSTLLGRLTGSPYNRSGFDKKNPRRSEAEDCKEYHLGRFCAKRTRVFHEFSHWEYSLFHRILQEIDALRNATSSRGYHTIGFHEARAPPEDMQDADGLCDWLDDRKFIDQEWQKIKNMMESARHLELEKKRETDD</sequence>
<organism evidence="3 4">
    <name type="scientific">Psilocybe cyanescens</name>
    <dbReference type="NCBI Taxonomy" id="93625"/>
    <lineage>
        <taxon>Eukaryota</taxon>
        <taxon>Fungi</taxon>
        <taxon>Dikarya</taxon>
        <taxon>Basidiomycota</taxon>
        <taxon>Agaricomycotina</taxon>
        <taxon>Agaricomycetes</taxon>
        <taxon>Agaricomycetidae</taxon>
        <taxon>Agaricales</taxon>
        <taxon>Agaricineae</taxon>
        <taxon>Strophariaceae</taxon>
        <taxon>Psilocybe</taxon>
    </lineage>
</organism>
<keyword evidence="4" id="KW-1185">Reference proteome</keyword>
<dbReference type="PANTHER" id="PTHR14689">
    <property type="entry name" value="PHORBOL-ESTER_DAG-TYPE DOMAIN-CONTAINING PROTEIN"/>
    <property type="match status" value="1"/>
</dbReference>
<comment type="caution">
    <text evidence="3">The sequence shown here is derived from an EMBL/GenBank/DDBJ whole genome shotgun (WGS) entry which is preliminary data.</text>
</comment>
<dbReference type="OrthoDB" id="21499at2759"/>
<dbReference type="Proteomes" id="UP000283269">
    <property type="component" value="Unassembled WGS sequence"/>
</dbReference>
<gene>
    <name evidence="3" type="ORF">CVT25_003969</name>
</gene>
<evidence type="ECO:0000313" key="3">
    <source>
        <dbReference type="EMBL" id="PPQ83330.1"/>
    </source>
</evidence>
<evidence type="ECO:0000313" key="4">
    <source>
        <dbReference type="Proteomes" id="UP000283269"/>
    </source>
</evidence>
<feature type="compositionally biased region" description="Basic and acidic residues" evidence="1">
    <location>
        <begin position="108"/>
        <end position="120"/>
    </location>
</feature>
<dbReference type="PANTHER" id="PTHR14689:SF0">
    <property type="entry name" value="COILED-COIL DOMAIN-CONTAINING PROTEIN 82"/>
    <property type="match status" value="1"/>
</dbReference>
<evidence type="ECO:0000259" key="2">
    <source>
        <dbReference type="Pfam" id="PF13926"/>
    </source>
</evidence>
<proteinExistence type="predicted"/>
<feature type="compositionally biased region" description="Acidic residues" evidence="1">
    <location>
        <begin position="238"/>
        <end position="247"/>
    </location>
</feature>
<dbReference type="InterPro" id="IPR025451">
    <property type="entry name" value="DUF4211"/>
</dbReference>
<feature type="compositionally biased region" description="Basic residues" evidence="1">
    <location>
        <begin position="142"/>
        <end position="151"/>
    </location>
</feature>
<dbReference type="InParanoid" id="A0A409WXS1"/>
<feature type="compositionally biased region" description="Basic residues" evidence="1">
    <location>
        <begin position="43"/>
        <end position="52"/>
    </location>
</feature>
<dbReference type="GO" id="GO:0005634">
    <property type="term" value="C:nucleus"/>
    <property type="evidence" value="ECO:0007669"/>
    <property type="project" value="TreeGrafter"/>
</dbReference>